<name>A0ABV9ZS60_9ACTN</name>
<protein>
    <recommendedName>
        <fullName evidence="3">Transposase</fullName>
    </recommendedName>
</protein>
<organism evidence="1 2">
    <name type="scientific">Streptomyces aureoversilis</name>
    <dbReference type="NCBI Taxonomy" id="67277"/>
    <lineage>
        <taxon>Bacteria</taxon>
        <taxon>Bacillati</taxon>
        <taxon>Actinomycetota</taxon>
        <taxon>Actinomycetes</taxon>
        <taxon>Kitasatosporales</taxon>
        <taxon>Streptomycetaceae</taxon>
        <taxon>Streptomyces</taxon>
    </lineage>
</organism>
<keyword evidence="2" id="KW-1185">Reference proteome</keyword>
<proteinExistence type="predicted"/>
<evidence type="ECO:0008006" key="3">
    <source>
        <dbReference type="Google" id="ProtNLM"/>
    </source>
</evidence>
<gene>
    <name evidence="1" type="ORF">ACFPP6_05975</name>
</gene>
<sequence length="123" mass="13314">MSARRVLFDALVAGAPVSELDAAQLLADHSDEVLRELRKAQARKVQQRPHANHVTAARKLRQAPGKWRVVALYKDMPAAQGICSKVRTAELTSYAPAGAFEAKASVTKAGCRVYVRYVGVAGE</sequence>
<dbReference type="RefSeq" id="WP_382037928.1">
    <property type="nucleotide sequence ID" value="NZ_JBHSKJ010000003.1"/>
</dbReference>
<dbReference type="Proteomes" id="UP001596222">
    <property type="component" value="Unassembled WGS sequence"/>
</dbReference>
<dbReference type="EMBL" id="JBHSKJ010000003">
    <property type="protein sequence ID" value="MFC5144233.1"/>
    <property type="molecule type" value="Genomic_DNA"/>
</dbReference>
<accession>A0ABV9ZS60</accession>
<reference evidence="2" key="1">
    <citation type="journal article" date="2019" name="Int. J. Syst. Evol. Microbiol.">
        <title>The Global Catalogue of Microorganisms (GCM) 10K type strain sequencing project: providing services to taxonomists for standard genome sequencing and annotation.</title>
        <authorList>
            <consortium name="The Broad Institute Genomics Platform"/>
            <consortium name="The Broad Institute Genome Sequencing Center for Infectious Disease"/>
            <person name="Wu L."/>
            <person name="Ma J."/>
        </authorList>
    </citation>
    <scope>NUCLEOTIDE SEQUENCE [LARGE SCALE GENOMIC DNA]</scope>
    <source>
        <strain evidence="2">CGMCC 4.1641</strain>
    </source>
</reference>
<comment type="caution">
    <text evidence="1">The sequence shown here is derived from an EMBL/GenBank/DDBJ whole genome shotgun (WGS) entry which is preliminary data.</text>
</comment>
<evidence type="ECO:0000313" key="2">
    <source>
        <dbReference type="Proteomes" id="UP001596222"/>
    </source>
</evidence>
<evidence type="ECO:0000313" key="1">
    <source>
        <dbReference type="EMBL" id="MFC5144233.1"/>
    </source>
</evidence>